<dbReference type="PANTHER" id="PTHR31424:SF4">
    <property type="entry name" value="AUTOPHAGY-RELATED PROTEIN 14-RELATED"/>
    <property type="match status" value="1"/>
</dbReference>
<feature type="compositionally biased region" description="Basic and acidic residues" evidence="2">
    <location>
        <begin position="149"/>
        <end position="159"/>
    </location>
</feature>
<keyword evidence="1" id="KW-0175">Coiled coil</keyword>
<protein>
    <recommendedName>
        <fullName evidence="5">Zinc finger PHD-type domain-containing protein</fullName>
    </recommendedName>
</protein>
<dbReference type="AlphaFoldDB" id="G0N2W3"/>
<dbReference type="Pfam" id="PF06918">
    <property type="entry name" value="DUF1280"/>
    <property type="match status" value="1"/>
</dbReference>
<evidence type="ECO:0008006" key="5">
    <source>
        <dbReference type="Google" id="ProtNLM"/>
    </source>
</evidence>
<dbReference type="InterPro" id="IPR011011">
    <property type="entry name" value="Znf_FYVE_PHD"/>
</dbReference>
<sequence length="724" mass="83940">MNLVTENEKRLLQRIAQLEQEKRQIDLRRHEEKQRMDDDLFALEIDNQEKQEKIDKLEKELEKTKQKCQMKVLEEALNLLVSSQYQTDHSDVSHKTRELMNELEEATRRSSLCFHENARLKEANDQLRAELSSLRVQQREVDRTRKMQQVRQEKLESRNTRFSPYDPIRNHEYKNKRVDLAISELRKIAGQEDPTQLVNDALKKMGKQYNLTTKLTDYEGFLFYHDAHMTRESYSKMRRSLKKKKLVNPFPPLNAIIKMELKHGPTQIYEIKQHLIDKKEGSGKKLVISAEMKDVKEFLIGRLQELATSGKLIFDACTGEKIWLAVTGDKGGEEFKLSLAIGNMNSPNSCYSLIPVGVFNDEESAENISRFIPNVVEQLNILKEVKLVVNGEEKVFEVVQFLCGDLKNLYEMVGHQGACSKYHCLFCYLDEKGQIKNYKKGTARAMRSEEGYVEDSMRASTRKNANQNHARRNVKLHSHFVFSNIKLANVIPPSLHILMGISQKYAFNRLLRLAREMDNRSGKELQKTKLATERKEKAKIIELEKDVSDLTEHLEFLLKISRVVLKFRNKMVDGSDDDGEGSCEANWCFYRDKEMSDVEQRLVECGNCDNYFHGACAGAWSQEAWERAKSAQGDFFCFRCTRTSEENINKQILQDVDEMKEDVDVLEKELQKEKESYENRLKAVGGHLETTKLLESAWRSLGADISAWQQNFVGNHVMKLLDPA</sequence>
<accession>G0N2W3</accession>
<reference evidence="4" key="1">
    <citation type="submission" date="2011-07" db="EMBL/GenBank/DDBJ databases">
        <authorList>
            <consortium name="Caenorhabditis brenneri Sequencing and Analysis Consortium"/>
            <person name="Wilson R.K."/>
        </authorList>
    </citation>
    <scope>NUCLEOTIDE SEQUENCE [LARGE SCALE GENOMIC DNA]</scope>
    <source>
        <strain evidence="4">PB2801</strain>
    </source>
</reference>
<evidence type="ECO:0000256" key="1">
    <source>
        <dbReference type="SAM" id="Coils"/>
    </source>
</evidence>
<dbReference type="CDD" id="cd15489">
    <property type="entry name" value="PHD_SF"/>
    <property type="match status" value="1"/>
</dbReference>
<dbReference type="InterPro" id="IPR009689">
    <property type="entry name" value="DUF1280"/>
</dbReference>
<evidence type="ECO:0000313" key="4">
    <source>
        <dbReference type="Proteomes" id="UP000008068"/>
    </source>
</evidence>
<feature type="region of interest" description="Disordered" evidence="2">
    <location>
        <begin position="149"/>
        <end position="168"/>
    </location>
</feature>
<dbReference type="Gene3D" id="3.30.40.10">
    <property type="entry name" value="Zinc/RING finger domain, C3HC4 (zinc finger)"/>
    <property type="match status" value="1"/>
</dbReference>
<feature type="coiled-coil region" evidence="1">
    <location>
        <begin position="1"/>
        <end position="74"/>
    </location>
</feature>
<feature type="non-terminal residue" evidence="3">
    <location>
        <position position="724"/>
    </location>
</feature>
<dbReference type="Proteomes" id="UP000008068">
    <property type="component" value="Unassembled WGS sequence"/>
</dbReference>
<evidence type="ECO:0000256" key="2">
    <source>
        <dbReference type="SAM" id="MobiDB-lite"/>
    </source>
</evidence>
<evidence type="ECO:0000313" key="3">
    <source>
        <dbReference type="EMBL" id="EGT51185.1"/>
    </source>
</evidence>
<feature type="coiled-coil region" evidence="1">
    <location>
        <begin position="649"/>
        <end position="683"/>
    </location>
</feature>
<dbReference type="HOGENOM" id="CLU_015719_1_0_1"/>
<proteinExistence type="predicted"/>
<dbReference type="PANTHER" id="PTHR31424">
    <property type="entry name" value="PROTEIN CBG23806"/>
    <property type="match status" value="1"/>
</dbReference>
<dbReference type="EMBL" id="GL379832">
    <property type="protein sequence ID" value="EGT51185.1"/>
    <property type="molecule type" value="Genomic_DNA"/>
</dbReference>
<feature type="coiled-coil region" evidence="1">
    <location>
        <begin position="117"/>
        <end position="144"/>
    </location>
</feature>
<dbReference type="eggNOG" id="ENOG502RT9I">
    <property type="taxonomic scope" value="Eukaryota"/>
</dbReference>
<dbReference type="InterPro" id="IPR013083">
    <property type="entry name" value="Znf_RING/FYVE/PHD"/>
</dbReference>
<name>G0N2W3_CAEBE</name>
<dbReference type="InParanoid" id="G0N2W3"/>
<organism evidence="4">
    <name type="scientific">Caenorhabditis brenneri</name>
    <name type="common">Nematode worm</name>
    <dbReference type="NCBI Taxonomy" id="135651"/>
    <lineage>
        <taxon>Eukaryota</taxon>
        <taxon>Metazoa</taxon>
        <taxon>Ecdysozoa</taxon>
        <taxon>Nematoda</taxon>
        <taxon>Chromadorea</taxon>
        <taxon>Rhabditida</taxon>
        <taxon>Rhabditina</taxon>
        <taxon>Rhabditomorpha</taxon>
        <taxon>Rhabditoidea</taxon>
        <taxon>Rhabditidae</taxon>
        <taxon>Peloderinae</taxon>
        <taxon>Caenorhabditis</taxon>
    </lineage>
</organism>
<gene>
    <name evidence="3" type="ORF">CAEBREN_28291</name>
</gene>
<keyword evidence="4" id="KW-1185">Reference proteome</keyword>
<dbReference type="SUPFAM" id="SSF57903">
    <property type="entry name" value="FYVE/PHD zinc finger"/>
    <property type="match status" value="1"/>
</dbReference>
<dbReference type="OrthoDB" id="5868908at2759"/>